<protein>
    <submittedName>
        <fullName evidence="6">TetR/AcrR family transcriptional regulator</fullName>
    </submittedName>
</protein>
<evidence type="ECO:0000313" key="7">
    <source>
        <dbReference type="Proteomes" id="UP000323454"/>
    </source>
</evidence>
<dbReference type="InterPro" id="IPR040611">
    <property type="entry name" value="AlkX_C"/>
</dbReference>
<accession>A0A5B2XHR6</accession>
<dbReference type="InterPro" id="IPR050109">
    <property type="entry name" value="HTH-type_TetR-like_transc_reg"/>
</dbReference>
<feature type="DNA-binding region" description="H-T-H motif" evidence="4">
    <location>
        <begin position="36"/>
        <end position="55"/>
    </location>
</feature>
<keyword evidence="7" id="KW-1185">Reference proteome</keyword>
<reference evidence="6 7" key="2">
    <citation type="submission" date="2019-09" db="EMBL/GenBank/DDBJ databases">
        <authorList>
            <person name="Jin C."/>
        </authorList>
    </citation>
    <scope>NUCLEOTIDE SEQUENCE [LARGE SCALE GENOMIC DNA]</scope>
    <source>
        <strain evidence="6 7">AN110305</strain>
    </source>
</reference>
<dbReference type="InterPro" id="IPR009057">
    <property type="entry name" value="Homeodomain-like_sf"/>
</dbReference>
<dbReference type="GO" id="GO:0000976">
    <property type="term" value="F:transcription cis-regulatory region binding"/>
    <property type="evidence" value="ECO:0007669"/>
    <property type="project" value="TreeGrafter"/>
</dbReference>
<dbReference type="Pfam" id="PF18556">
    <property type="entry name" value="TetR_C_35"/>
    <property type="match status" value="1"/>
</dbReference>
<dbReference type="OrthoDB" id="4371863at2"/>
<dbReference type="PRINTS" id="PR00455">
    <property type="entry name" value="HTHTETR"/>
</dbReference>
<name>A0A5B2XHR6_9PSEU</name>
<dbReference type="InterPro" id="IPR001647">
    <property type="entry name" value="HTH_TetR"/>
</dbReference>
<gene>
    <name evidence="6" type="ORF">F0L68_10805</name>
</gene>
<keyword evidence="1" id="KW-0805">Transcription regulation</keyword>
<dbReference type="SUPFAM" id="SSF46689">
    <property type="entry name" value="Homeodomain-like"/>
    <property type="match status" value="1"/>
</dbReference>
<sequence length="206" mass="22042">MGHITPFSERARASLREELLDAAAELLAAHGFHGLRMGEVAAAAGVSRQTVYNEFGNKESLVQAITLQRTAEFLDGVELRLGAAADPLQGMRAATLFTLEHAAEDRLINSVLTGTDAEDLLPFLTTRGQPVLLSAAQVLSHHLREHCAELPEEQVELLAEASVRLALSHLLMPTGTREEAADAVVAVISAALRGQQPPDTPAKEQS</sequence>
<keyword evidence="2 4" id="KW-0238">DNA-binding</keyword>
<dbReference type="RefSeq" id="WP_149849376.1">
    <property type="nucleotide sequence ID" value="NZ_VUOB01000019.1"/>
</dbReference>
<dbReference type="PANTHER" id="PTHR30055">
    <property type="entry name" value="HTH-TYPE TRANSCRIPTIONAL REGULATOR RUTR"/>
    <property type="match status" value="1"/>
</dbReference>
<evidence type="ECO:0000313" key="6">
    <source>
        <dbReference type="EMBL" id="KAA2262953.1"/>
    </source>
</evidence>
<dbReference type="Proteomes" id="UP000323454">
    <property type="component" value="Unassembled WGS sequence"/>
</dbReference>
<dbReference type="Pfam" id="PF00440">
    <property type="entry name" value="TetR_N"/>
    <property type="match status" value="1"/>
</dbReference>
<evidence type="ECO:0000256" key="1">
    <source>
        <dbReference type="ARBA" id="ARBA00023015"/>
    </source>
</evidence>
<evidence type="ECO:0000256" key="2">
    <source>
        <dbReference type="ARBA" id="ARBA00023125"/>
    </source>
</evidence>
<feature type="domain" description="HTH tetR-type" evidence="5">
    <location>
        <begin position="13"/>
        <end position="73"/>
    </location>
</feature>
<reference evidence="6 7" key="1">
    <citation type="submission" date="2019-09" db="EMBL/GenBank/DDBJ databases">
        <title>Goodfellowia gen. nov., a new genus of the Pseudonocardineae related to Actinoalloteichus, containing Goodfellowia coeruleoviolacea gen. nov., comb. nov. gen. nov., comb. nov.</title>
        <authorList>
            <person name="Labeda D."/>
        </authorList>
    </citation>
    <scope>NUCLEOTIDE SEQUENCE [LARGE SCALE GENOMIC DNA]</scope>
    <source>
        <strain evidence="6 7">AN110305</strain>
    </source>
</reference>
<comment type="caution">
    <text evidence="6">The sequence shown here is derived from an EMBL/GenBank/DDBJ whole genome shotgun (WGS) entry which is preliminary data.</text>
</comment>
<dbReference type="PANTHER" id="PTHR30055:SF234">
    <property type="entry name" value="HTH-TYPE TRANSCRIPTIONAL REGULATOR BETI"/>
    <property type="match status" value="1"/>
</dbReference>
<dbReference type="Gene3D" id="1.10.357.10">
    <property type="entry name" value="Tetracycline Repressor, domain 2"/>
    <property type="match status" value="1"/>
</dbReference>
<evidence type="ECO:0000256" key="4">
    <source>
        <dbReference type="PROSITE-ProRule" id="PRU00335"/>
    </source>
</evidence>
<dbReference type="PROSITE" id="PS50977">
    <property type="entry name" value="HTH_TETR_2"/>
    <property type="match status" value="1"/>
</dbReference>
<proteinExistence type="predicted"/>
<organism evidence="6 7">
    <name type="scientific">Solihabitans fulvus</name>
    <dbReference type="NCBI Taxonomy" id="1892852"/>
    <lineage>
        <taxon>Bacteria</taxon>
        <taxon>Bacillati</taxon>
        <taxon>Actinomycetota</taxon>
        <taxon>Actinomycetes</taxon>
        <taxon>Pseudonocardiales</taxon>
        <taxon>Pseudonocardiaceae</taxon>
        <taxon>Solihabitans</taxon>
    </lineage>
</organism>
<evidence type="ECO:0000259" key="5">
    <source>
        <dbReference type="PROSITE" id="PS50977"/>
    </source>
</evidence>
<dbReference type="GO" id="GO:0003700">
    <property type="term" value="F:DNA-binding transcription factor activity"/>
    <property type="evidence" value="ECO:0007669"/>
    <property type="project" value="TreeGrafter"/>
</dbReference>
<dbReference type="AlphaFoldDB" id="A0A5B2XHR6"/>
<keyword evidence="3" id="KW-0804">Transcription</keyword>
<dbReference type="EMBL" id="VUOB01000019">
    <property type="protein sequence ID" value="KAA2262953.1"/>
    <property type="molecule type" value="Genomic_DNA"/>
</dbReference>
<evidence type="ECO:0000256" key="3">
    <source>
        <dbReference type="ARBA" id="ARBA00023163"/>
    </source>
</evidence>